<organism evidence="2 3">
    <name type="scientific">Mesorhabditis belari</name>
    <dbReference type="NCBI Taxonomy" id="2138241"/>
    <lineage>
        <taxon>Eukaryota</taxon>
        <taxon>Metazoa</taxon>
        <taxon>Ecdysozoa</taxon>
        <taxon>Nematoda</taxon>
        <taxon>Chromadorea</taxon>
        <taxon>Rhabditida</taxon>
        <taxon>Rhabditina</taxon>
        <taxon>Rhabditomorpha</taxon>
        <taxon>Rhabditoidea</taxon>
        <taxon>Rhabditidae</taxon>
        <taxon>Mesorhabditinae</taxon>
        <taxon>Mesorhabditis</taxon>
    </lineage>
</organism>
<keyword evidence="1" id="KW-0472">Membrane</keyword>
<evidence type="ECO:0000313" key="2">
    <source>
        <dbReference type="Proteomes" id="UP000887575"/>
    </source>
</evidence>
<reference evidence="3" key="1">
    <citation type="submission" date="2024-02" db="UniProtKB">
        <authorList>
            <consortium name="WormBaseParasite"/>
        </authorList>
    </citation>
    <scope>IDENTIFICATION</scope>
</reference>
<evidence type="ECO:0000313" key="3">
    <source>
        <dbReference type="WBParaSite" id="MBELARI_LOCUS14257"/>
    </source>
</evidence>
<dbReference type="AlphaFoldDB" id="A0AAF3EJT4"/>
<evidence type="ECO:0000256" key="1">
    <source>
        <dbReference type="SAM" id="Phobius"/>
    </source>
</evidence>
<keyword evidence="1" id="KW-1133">Transmembrane helix</keyword>
<keyword evidence="1" id="KW-0812">Transmembrane</keyword>
<sequence length="181" mass="20899">MFLFPCLLNSPDTIYGATFVKIAPGYYWILENSSKDYQVIVSTTLIVIESGTFLLNIFTSYRLIRQRKHRTNGSKKNLKNSNDLKFHAINMFMFFMEMIVVAMQLFLHITTTIAESEVHSWLLFNMFVVAITVNDLTSLLPLWLMAYLSNEFRSVIFGRKAKSEKKTPSISMQIQPTNTAF</sequence>
<accession>A0AAF3EJT4</accession>
<feature type="transmembrane region" description="Helical" evidence="1">
    <location>
        <begin position="121"/>
        <end position="144"/>
    </location>
</feature>
<feature type="transmembrane region" description="Helical" evidence="1">
    <location>
        <begin position="40"/>
        <end position="64"/>
    </location>
</feature>
<dbReference type="WBParaSite" id="MBELARI_LOCUS14257">
    <property type="protein sequence ID" value="MBELARI_LOCUS14257"/>
    <property type="gene ID" value="MBELARI_LOCUS14257"/>
</dbReference>
<proteinExistence type="predicted"/>
<dbReference type="Proteomes" id="UP000887575">
    <property type="component" value="Unassembled WGS sequence"/>
</dbReference>
<name>A0AAF3EJT4_9BILA</name>
<protein>
    <submittedName>
        <fullName evidence="3">Uncharacterized protein</fullName>
    </submittedName>
</protein>
<keyword evidence="2" id="KW-1185">Reference proteome</keyword>
<feature type="transmembrane region" description="Helical" evidence="1">
    <location>
        <begin position="84"/>
        <end position="109"/>
    </location>
</feature>